<dbReference type="GO" id="GO:0009507">
    <property type="term" value="C:chloroplast"/>
    <property type="evidence" value="ECO:0007669"/>
    <property type="project" value="TreeGrafter"/>
</dbReference>
<dbReference type="OrthoDB" id="4983at2759"/>
<dbReference type="PANTHER" id="PTHR46230:SF4">
    <property type="entry name" value="PROTEIN BOLA4, CHLOROPLASTIC_MITOCHONDRIAL"/>
    <property type="match status" value="1"/>
</dbReference>
<dbReference type="PANTHER" id="PTHR46230">
    <property type="match status" value="1"/>
</dbReference>
<keyword evidence="2" id="KW-0732">Signal</keyword>
<dbReference type="InterPro" id="IPR002634">
    <property type="entry name" value="BolA"/>
</dbReference>
<evidence type="ECO:0000313" key="3">
    <source>
        <dbReference type="EMBL" id="KFK34617.1"/>
    </source>
</evidence>
<evidence type="ECO:0000256" key="1">
    <source>
        <dbReference type="RuleBase" id="RU003860"/>
    </source>
</evidence>
<feature type="chain" id="PRO_5001822638" evidence="2">
    <location>
        <begin position="24"/>
        <end position="145"/>
    </location>
</feature>
<dbReference type="Proteomes" id="UP000029120">
    <property type="component" value="Chromosome 5"/>
</dbReference>
<name>A0A087GXL5_ARAAL</name>
<protein>
    <submittedName>
        <fullName evidence="3">Uncharacterized protein</fullName>
    </submittedName>
</protein>
<comment type="similarity">
    <text evidence="1">Belongs to the BolA/IbaG family.</text>
</comment>
<proteinExistence type="inferred from homology"/>
<dbReference type="Gene3D" id="3.10.20.90">
    <property type="entry name" value="Phosphatidylinositol 3-kinase Catalytic Subunit, Chain A, domain 1"/>
    <property type="match status" value="1"/>
</dbReference>
<dbReference type="AlphaFoldDB" id="A0A087GXL5"/>
<evidence type="ECO:0000313" key="4">
    <source>
        <dbReference type="Proteomes" id="UP000029120"/>
    </source>
</evidence>
<keyword evidence="4" id="KW-1185">Reference proteome</keyword>
<reference evidence="4" key="1">
    <citation type="journal article" date="2015" name="Nat. Plants">
        <title>Genome expansion of Arabis alpina linked with retrotransposition and reduced symmetric DNA methylation.</title>
        <authorList>
            <person name="Willing E.M."/>
            <person name="Rawat V."/>
            <person name="Mandakova T."/>
            <person name="Maumus F."/>
            <person name="James G.V."/>
            <person name="Nordstroem K.J."/>
            <person name="Becker C."/>
            <person name="Warthmann N."/>
            <person name="Chica C."/>
            <person name="Szarzynska B."/>
            <person name="Zytnicki M."/>
            <person name="Albani M.C."/>
            <person name="Kiefer C."/>
            <person name="Bergonzi S."/>
            <person name="Castaings L."/>
            <person name="Mateos J.L."/>
            <person name="Berns M.C."/>
            <person name="Bujdoso N."/>
            <person name="Piofczyk T."/>
            <person name="de Lorenzo L."/>
            <person name="Barrero-Sicilia C."/>
            <person name="Mateos I."/>
            <person name="Piednoel M."/>
            <person name="Hagmann J."/>
            <person name="Chen-Min-Tao R."/>
            <person name="Iglesias-Fernandez R."/>
            <person name="Schuster S.C."/>
            <person name="Alonso-Blanco C."/>
            <person name="Roudier F."/>
            <person name="Carbonero P."/>
            <person name="Paz-Ares J."/>
            <person name="Davis S.J."/>
            <person name="Pecinka A."/>
            <person name="Quesneville H."/>
            <person name="Colot V."/>
            <person name="Lysak M.A."/>
            <person name="Weigel D."/>
            <person name="Coupland G."/>
            <person name="Schneeberger K."/>
        </authorList>
    </citation>
    <scope>NUCLEOTIDE SEQUENCE [LARGE SCALE GENOMIC DNA]</scope>
    <source>
        <strain evidence="4">cv. Pajares</strain>
    </source>
</reference>
<evidence type="ECO:0000256" key="2">
    <source>
        <dbReference type="SAM" id="SignalP"/>
    </source>
</evidence>
<dbReference type="eggNOG" id="KOG2313">
    <property type="taxonomic scope" value="Eukaryota"/>
</dbReference>
<feature type="signal peptide" evidence="2">
    <location>
        <begin position="1"/>
        <end position="23"/>
    </location>
</feature>
<sequence length="145" mass="16610">MRMESINSVFVFVFRVIIIFGRAVVEELARFGATVHTIFGTRKKQLMQEVWAMFRGKLNILVSSLLLQKCLSKNNQLNAESVSVKDMSGDGKIFPINVVSSAFEGQSAVNRQRMVYKAIWEKLQNVCSCRLVKCFTHLQYKKLKN</sequence>
<dbReference type="InterPro" id="IPR036065">
    <property type="entry name" value="BolA-like_sf"/>
</dbReference>
<accession>A0A087GXL5</accession>
<organism evidence="3 4">
    <name type="scientific">Arabis alpina</name>
    <name type="common">Alpine rock-cress</name>
    <dbReference type="NCBI Taxonomy" id="50452"/>
    <lineage>
        <taxon>Eukaryota</taxon>
        <taxon>Viridiplantae</taxon>
        <taxon>Streptophyta</taxon>
        <taxon>Embryophyta</taxon>
        <taxon>Tracheophyta</taxon>
        <taxon>Spermatophyta</taxon>
        <taxon>Magnoliopsida</taxon>
        <taxon>eudicotyledons</taxon>
        <taxon>Gunneridae</taxon>
        <taxon>Pentapetalae</taxon>
        <taxon>rosids</taxon>
        <taxon>malvids</taxon>
        <taxon>Brassicales</taxon>
        <taxon>Brassicaceae</taxon>
        <taxon>Arabideae</taxon>
        <taxon>Arabis</taxon>
    </lineage>
</organism>
<dbReference type="Gramene" id="KFK34617">
    <property type="protein sequence ID" value="KFK34617"/>
    <property type="gene ID" value="AALP_AA5G169000"/>
</dbReference>
<gene>
    <name evidence="3" type="ordered locus">AALP_Aa5g169000</name>
</gene>
<dbReference type="Pfam" id="PF01722">
    <property type="entry name" value="BolA"/>
    <property type="match status" value="1"/>
</dbReference>
<dbReference type="EMBL" id="CM002873">
    <property type="protein sequence ID" value="KFK34617.1"/>
    <property type="molecule type" value="Genomic_DNA"/>
</dbReference>
<dbReference type="SUPFAM" id="SSF82657">
    <property type="entry name" value="BolA-like"/>
    <property type="match status" value="1"/>
</dbReference>
<dbReference type="GO" id="GO:0016226">
    <property type="term" value="P:iron-sulfur cluster assembly"/>
    <property type="evidence" value="ECO:0007669"/>
    <property type="project" value="TreeGrafter"/>
</dbReference>